<reference evidence="11 12" key="1">
    <citation type="journal article" date="2024" name="G3 (Bethesda)">
        <title>Genome assembly of Hibiscus sabdariffa L. provides insights into metabolisms of medicinal natural products.</title>
        <authorList>
            <person name="Kim T."/>
        </authorList>
    </citation>
    <scope>NUCLEOTIDE SEQUENCE [LARGE SCALE GENOMIC DNA]</scope>
    <source>
        <strain evidence="11">TK-2024</strain>
        <tissue evidence="11">Old leaves</tissue>
    </source>
</reference>
<evidence type="ECO:0000313" key="11">
    <source>
        <dbReference type="EMBL" id="KAK8571471.1"/>
    </source>
</evidence>
<name>A0ABR2F3A2_9ROSI</name>
<evidence type="ECO:0000256" key="1">
    <source>
        <dbReference type="ARBA" id="ARBA00004162"/>
    </source>
</evidence>
<evidence type="ECO:0000256" key="7">
    <source>
        <dbReference type="ARBA" id="ARBA00023054"/>
    </source>
</evidence>
<evidence type="ECO:0000256" key="8">
    <source>
        <dbReference type="ARBA" id="ARBA00023136"/>
    </source>
</evidence>
<keyword evidence="8" id="KW-0472">Membrane</keyword>
<keyword evidence="6" id="KW-1133">Transmembrane helix</keyword>
<evidence type="ECO:0000256" key="4">
    <source>
        <dbReference type="ARBA" id="ARBA00022692"/>
    </source>
</evidence>
<evidence type="ECO:0000256" key="9">
    <source>
        <dbReference type="ARBA" id="ARBA00038080"/>
    </source>
</evidence>
<gene>
    <name evidence="11" type="ORF">V6N12_027559</name>
</gene>
<evidence type="ECO:0000256" key="2">
    <source>
        <dbReference type="ARBA" id="ARBA00004389"/>
    </source>
</evidence>
<dbReference type="EMBL" id="JBBPBM010000008">
    <property type="protein sequence ID" value="KAK8571471.1"/>
    <property type="molecule type" value="Genomic_DNA"/>
</dbReference>
<dbReference type="Proteomes" id="UP001472677">
    <property type="component" value="Unassembled WGS sequence"/>
</dbReference>
<evidence type="ECO:0000256" key="10">
    <source>
        <dbReference type="SAM" id="Coils"/>
    </source>
</evidence>
<keyword evidence="7 10" id="KW-0175">Coiled coil</keyword>
<dbReference type="InterPro" id="IPR055282">
    <property type="entry name" value="PPI1-4"/>
</dbReference>
<feature type="coiled-coil region" evidence="10">
    <location>
        <begin position="60"/>
        <end position="87"/>
    </location>
</feature>
<evidence type="ECO:0000256" key="3">
    <source>
        <dbReference type="ARBA" id="ARBA00022475"/>
    </source>
</evidence>
<sequence>MAMNRSEANSMLQIRNLGDEHRNSTETLALEANNKPKTIVNQYYFVKFWPYKDPDEASKIAKSEQLIENLDQKLKQMDQEFKLLKIKWIDTHSELIHLRGRESTISYGLDWQKETLDHLQLASDKLNSLTLPRKHKRRSNHTQGYQSWISHGSSNLVVERKLIKEMATSQHKLNDLGLHIMCYNWGNMDKSRYSQMLEEPKQIEDRKKKNANIFNPLTVKMP</sequence>
<keyword evidence="3" id="KW-1003">Cell membrane</keyword>
<accession>A0ABR2F3A2</accession>
<organism evidence="11 12">
    <name type="scientific">Hibiscus sabdariffa</name>
    <name type="common">roselle</name>
    <dbReference type="NCBI Taxonomy" id="183260"/>
    <lineage>
        <taxon>Eukaryota</taxon>
        <taxon>Viridiplantae</taxon>
        <taxon>Streptophyta</taxon>
        <taxon>Embryophyta</taxon>
        <taxon>Tracheophyta</taxon>
        <taxon>Spermatophyta</taxon>
        <taxon>Magnoliopsida</taxon>
        <taxon>eudicotyledons</taxon>
        <taxon>Gunneridae</taxon>
        <taxon>Pentapetalae</taxon>
        <taxon>rosids</taxon>
        <taxon>malvids</taxon>
        <taxon>Malvales</taxon>
        <taxon>Malvaceae</taxon>
        <taxon>Malvoideae</taxon>
        <taxon>Hibiscus</taxon>
    </lineage>
</organism>
<dbReference type="PANTHER" id="PTHR32219">
    <property type="entry name" value="RNA-BINDING PROTEIN YLMH-RELATED"/>
    <property type="match status" value="1"/>
</dbReference>
<proteinExistence type="inferred from homology"/>
<evidence type="ECO:0000313" key="12">
    <source>
        <dbReference type="Proteomes" id="UP001472677"/>
    </source>
</evidence>
<evidence type="ECO:0000256" key="6">
    <source>
        <dbReference type="ARBA" id="ARBA00022989"/>
    </source>
</evidence>
<keyword evidence="12" id="KW-1185">Reference proteome</keyword>
<dbReference type="PANTHER" id="PTHR32219:SF21">
    <property type="entry name" value="PROTON PUMP-INTERACTOR 1-LIKE"/>
    <property type="match status" value="1"/>
</dbReference>
<protein>
    <submittedName>
        <fullName evidence="11">Uncharacterized protein</fullName>
    </submittedName>
</protein>
<evidence type="ECO:0000256" key="5">
    <source>
        <dbReference type="ARBA" id="ARBA00022824"/>
    </source>
</evidence>
<keyword evidence="4" id="KW-0812">Transmembrane</keyword>
<comment type="subcellular location">
    <subcellularLocation>
        <location evidence="1">Cell membrane</location>
        <topology evidence="1">Single-pass membrane protein</topology>
    </subcellularLocation>
    <subcellularLocation>
        <location evidence="2">Endoplasmic reticulum membrane</location>
        <topology evidence="2">Single-pass membrane protein</topology>
    </subcellularLocation>
</comment>
<keyword evidence="5" id="KW-0256">Endoplasmic reticulum</keyword>
<comment type="caution">
    <text evidence="11">The sequence shown here is derived from an EMBL/GenBank/DDBJ whole genome shotgun (WGS) entry which is preliminary data.</text>
</comment>
<comment type="similarity">
    <text evidence="9">Belongs to the plant Proton pump-interactor protein family.</text>
</comment>